<evidence type="ECO:0000313" key="7">
    <source>
        <dbReference type="Proteomes" id="UP001195483"/>
    </source>
</evidence>
<keyword evidence="4" id="KW-0862">Zinc</keyword>
<dbReference type="InterPro" id="IPR036866">
    <property type="entry name" value="RibonucZ/Hydroxyglut_hydro"/>
</dbReference>
<keyword evidence="3" id="KW-0378">Hydrolase</keyword>
<evidence type="ECO:0000256" key="4">
    <source>
        <dbReference type="ARBA" id="ARBA00022833"/>
    </source>
</evidence>
<dbReference type="Pfam" id="PF17778">
    <property type="entry name" value="WHD_BLACT"/>
    <property type="match status" value="1"/>
</dbReference>
<dbReference type="InterPro" id="IPR041516">
    <property type="entry name" value="LACTB2_WH"/>
</dbReference>
<dbReference type="SMART" id="SM00849">
    <property type="entry name" value="Lactamase_B"/>
    <property type="match status" value="1"/>
</dbReference>
<accession>A0AAE0VGC9</accession>
<dbReference type="GO" id="GO:0003727">
    <property type="term" value="F:single-stranded RNA binding"/>
    <property type="evidence" value="ECO:0007669"/>
    <property type="project" value="TreeGrafter"/>
</dbReference>
<sequence>MATSVGLSHIPLLERLSVRVIRVLGCNPGSYTLQGTNTYLVGTGQRKILIDTGNGNVPEYISNLKQALSQFKTSIQEIIVTHWHGDHVGGVKDICQHITPSQIPKVSKFKRISVEDVDISPATYTFVQDQHIFKTEGATLRAILTPGHTEEHMVLYLEEENAVFAGDTILGESSTHFEDLFSYMKSLEKILALKPGVIYPGHGALVPDGVKYINYYISHRNEREKQIIEVLVKSSPKFITSLEIVSQVYQDLVNTLIPAADKNVQNHLQKLLIEGKAEAQKTAMETVWRIVKPKSAI</sequence>
<dbReference type="AlphaFoldDB" id="A0AAE0VGC9"/>
<comment type="similarity">
    <text evidence="1">Belongs to the metallo-beta-lactamase superfamily. Glyoxalase II family.</text>
</comment>
<reference evidence="6" key="3">
    <citation type="submission" date="2023-05" db="EMBL/GenBank/DDBJ databases">
        <authorList>
            <person name="Smith C.H."/>
        </authorList>
    </citation>
    <scope>NUCLEOTIDE SEQUENCE</scope>
    <source>
        <strain evidence="6">CHS0354</strain>
        <tissue evidence="6">Mantle</tissue>
    </source>
</reference>
<dbReference type="Pfam" id="PF00753">
    <property type="entry name" value="Lactamase_B"/>
    <property type="match status" value="1"/>
</dbReference>
<dbReference type="SUPFAM" id="SSF56281">
    <property type="entry name" value="Metallo-hydrolase/oxidoreductase"/>
    <property type="match status" value="1"/>
</dbReference>
<dbReference type="InterPro" id="IPR036388">
    <property type="entry name" value="WH-like_DNA-bd_sf"/>
</dbReference>
<dbReference type="GO" id="GO:0005759">
    <property type="term" value="C:mitochondrial matrix"/>
    <property type="evidence" value="ECO:0007669"/>
    <property type="project" value="TreeGrafter"/>
</dbReference>
<dbReference type="PANTHER" id="PTHR23131:SF0">
    <property type="entry name" value="ENDORIBONUCLEASE LACTB2"/>
    <property type="match status" value="1"/>
</dbReference>
<evidence type="ECO:0000259" key="5">
    <source>
        <dbReference type="SMART" id="SM00849"/>
    </source>
</evidence>
<evidence type="ECO:0000313" key="6">
    <source>
        <dbReference type="EMBL" id="KAK3576944.1"/>
    </source>
</evidence>
<dbReference type="InterPro" id="IPR047921">
    <property type="entry name" value="LACTB2-like_MBL-fold"/>
</dbReference>
<proteinExistence type="inferred from homology"/>
<dbReference type="FunFam" id="3.60.15.10:FF:000017">
    <property type="entry name" value="Lactamase beta 2"/>
    <property type="match status" value="1"/>
</dbReference>
<reference evidence="6" key="1">
    <citation type="journal article" date="2021" name="Genome Biol. Evol.">
        <title>A High-Quality Reference Genome for a Parasitic Bivalve with Doubly Uniparental Inheritance (Bivalvia: Unionida).</title>
        <authorList>
            <person name="Smith C.H."/>
        </authorList>
    </citation>
    <scope>NUCLEOTIDE SEQUENCE</scope>
    <source>
        <strain evidence="6">CHS0354</strain>
    </source>
</reference>
<evidence type="ECO:0000256" key="2">
    <source>
        <dbReference type="ARBA" id="ARBA00022723"/>
    </source>
</evidence>
<dbReference type="EMBL" id="JAEAOA010001088">
    <property type="protein sequence ID" value="KAK3576944.1"/>
    <property type="molecule type" value="Genomic_DNA"/>
</dbReference>
<evidence type="ECO:0000256" key="1">
    <source>
        <dbReference type="ARBA" id="ARBA00006759"/>
    </source>
</evidence>
<feature type="domain" description="Metallo-beta-lactamase" evidence="5">
    <location>
        <begin position="35"/>
        <end position="202"/>
    </location>
</feature>
<evidence type="ECO:0000256" key="3">
    <source>
        <dbReference type="ARBA" id="ARBA00022801"/>
    </source>
</evidence>
<keyword evidence="7" id="KW-1185">Reference proteome</keyword>
<dbReference type="PANTHER" id="PTHR23131">
    <property type="entry name" value="ENDORIBONUCLEASE LACTB2"/>
    <property type="match status" value="1"/>
</dbReference>
<keyword evidence="2" id="KW-0479">Metal-binding</keyword>
<dbReference type="Proteomes" id="UP001195483">
    <property type="component" value="Unassembled WGS sequence"/>
</dbReference>
<protein>
    <recommendedName>
        <fullName evidence="5">Metallo-beta-lactamase domain-containing protein</fullName>
    </recommendedName>
</protein>
<reference evidence="6" key="2">
    <citation type="journal article" date="2021" name="Genome Biol. Evol.">
        <title>Developing a high-quality reference genome for a parasitic bivalve with doubly uniparental inheritance (Bivalvia: Unionida).</title>
        <authorList>
            <person name="Smith C.H."/>
        </authorList>
    </citation>
    <scope>NUCLEOTIDE SEQUENCE</scope>
    <source>
        <strain evidence="6">CHS0354</strain>
        <tissue evidence="6">Mantle</tissue>
    </source>
</reference>
<name>A0AAE0VGC9_9BIVA</name>
<dbReference type="Gene3D" id="1.10.10.10">
    <property type="entry name" value="Winged helix-like DNA-binding domain superfamily/Winged helix DNA-binding domain"/>
    <property type="match status" value="1"/>
</dbReference>
<dbReference type="GO" id="GO:0004521">
    <property type="term" value="F:RNA endonuclease activity"/>
    <property type="evidence" value="ECO:0007669"/>
    <property type="project" value="TreeGrafter"/>
</dbReference>
<gene>
    <name evidence="6" type="ORF">CHS0354_017618</name>
</gene>
<dbReference type="InterPro" id="IPR001279">
    <property type="entry name" value="Metallo-B-lactamas"/>
</dbReference>
<dbReference type="CDD" id="cd07722">
    <property type="entry name" value="LACTB2-like_MBL-fold"/>
    <property type="match status" value="1"/>
</dbReference>
<dbReference type="GO" id="GO:0046872">
    <property type="term" value="F:metal ion binding"/>
    <property type="evidence" value="ECO:0007669"/>
    <property type="project" value="UniProtKB-KW"/>
</dbReference>
<dbReference type="Gene3D" id="3.60.15.10">
    <property type="entry name" value="Ribonuclease Z/Hydroxyacylglutathione hydrolase-like"/>
    <property type="match status" value="1"/>
</dbReference>
<dbReference type="GO" id="GO:0016787">
    <property type="term" value="F:hydrolase activity"/>
    <property type="evidence" value="ECO:0007669"/>
    <property type="project" value="UniProtKB-KW"/>
</dbReference>
<organism evidence="6 7">
    <name type="scientific">Potamilus streckersoni</name>
    <dbReference type="NCBI Taxonomy" id="2493646"/>
    <lineage>
        <taxon>Eukaryota</taxon>
        <taxon>Metazoa</taxon>
        <taxon>Spiralia</taxon>
        <taxon>Lophotrochozoa</taxon>
        <taxon>Mollusca</taxon>
        <taxon>Bivalvia</taxon>
        <taxon>Autobranchia</taxon>
        <taxon>Heteroconchia</taxon>
        <taxon>Palaeoheterodonta</taxon>
        <taxon>Unionida</taxon>
        <taxon>Unionoidea</taxon>
        <taxon>Unionidae</taxon>
        <taxon>Ambleminae</taxon>
        <taxon>Lampsilini</taxon>
        <taxon>Potamilus</taxon>
    </lineage>
</organism>
<comment type="caution">
    <text evidence="6">The sequence shown here is derived from an EMBL/GenBank/DDBJ whole genome shotgun (WGS) entry which is preliminary data.</text>
</comment>
<dbReference type="InterPro" id="IPR050662">
    <property type="entry name" value="Sec-metab_biosynth-thioest"/>
</dbReference>